<protein>
    <submittedName>
        <fullName evidence="1">Uncharacterized protein</fullName>
    </submittedName>
</protein>
<reference evidence="1 2" key="1">
    <citation type="submission" date="2024-04" db="EMBL/GenBank/DDBJ databases">
        <title>Tritrichomonas musculus Genome.</title>
        <authorList>
            <person name="Alves-Ferreira E."/>
            <person name="Grigg M."/>
            <person name="Lorenzi H."/>
            <person name="Galac M."/>
        </authorList>
    </citation>
    <scope>NUCLEOTIDE SEQUENCE [LARGE SCALE GENOMIC DNA]</scope>
    <source>
        <strain evidence="1 2">EAF2021</strain>
    </source>
</reference>
<dbReference type="EMBL" id="JAPFFF010000009">
    <property type="protein sequence ID" value="KAK8882468.1"/>
    <property type="molecule type" value="Genomic_DNA"/>
</dbReference>
<proteinExistence type="predicted"/>
<organism evidence="1 2">
    <name type="scientific">Tritrichomonas musculus</name>
    <dbReference type="NCBI Taxonomy" id="1915356"/>
    <lineage>
        <taxon>Eukaryota</taxon>
        <taxon>Metamonada</taxon>
        <taxon>Parabasalia</taxon>
        <taxon>Tritrichomonadida</taxon>
        <taxon>Tritrichomonadidae</taxon>
        <taxon>Tritrichomonas</taxon>
    </lineage>
</organism>
<evidence type="ECO:0000313" key="1">
    <source>
        <dbReference type="EMBL" id="KAK8882468.1"/>
    </source>
</evidence>
<name>A0ABR2JVI6_9EUKA</name>
<sequence length="71" mass="8414">MIAFCQMFKERCDQYIDQSDALYAYLIEPFLVLKDNEEEELSDQKDVPIPSFLKEIQNLSDLKLPDHLFEV</sequence>
<accession>A0ABR2JVI6</accession>
<dbReference type="Proteomes" id="UP001470230">
    <property type="component" value="Unassembled WGS sequence"/>
</dbReference>
<comment type="caution">
    <text evidence="1">The sequence shown here is derived from an EMBL/GenBank/DDBJ whole genome shotgun (WGS) entry which is preliminary data.</text>
</comment>
<gene>
    <name evidence="1" type="ORF">M9Y10_045110</name>
</gene>
<keyword evidence="2" id="KW-1185">Reference proteome</keyword>
<evidence type="ECO:0000313" key="2">
    <source>
        <dbReference type="Proteomes" id="UP001470230"/>
    </source>
</evidence>